<evidence type="ECO:0000313" key="2">
    <source>
        <dbReference type="Proteomes" id="UP000317835"/>
    </source>
</evidence>
<dbReference type="RefSeq" id="WP_145270176.1">
    <property type="nucleotide sequence ID" value="NZ_CP036426.1"/>
</dbReference>
<dbReference type="AlphaFoldDB" id="A0A518H258"/>
<gene>
    <name evidence="1" type="ORF">ElP_28250</name>
</gene>
<protein>
    <submittedName>
        <fullName evidence="1">Uncharacterized protein</fullName>
    </submittedName>
</protein>
<keyword evidence="2" id="KW-1185">Reference proteome</keyword>
<proteinExistence type="predicted"/>
<organism evidence="1 2">
    <name type="scientific">Tautonia plasticadhaerens</name>
    <dbReference type="NCBI Taxonomy" id="2527974"/>
    <lineage>
        <taxon>Bacteria</taxon>
        <taxon>Pseudomonadati</taxon>
        <taxon>Planctomycetota</taxon>
        <taxon>Planctomycetia</taxon>
        <taxon>Isosphaerales</taxon>
        <taxon>Isosphaeraceae</taxon>
        <taxon>Tautonia</taxon>
    </lineage>
</organism>
<dbReference type="EMBL" id="CP036426">
    <property type="protein sequence ID" value="QDV34928.1"/>
    <property type="molecule type" value="Genomic_DNA"/>
</dbReference>
<evidence type="ECO:0000313" key="1">
    <source>
        <dbReference type="EMBL" id="QDV34928.1"/>
    </source>
</evidence>
<dbReference type="KEGG" id="tpla:ElP_28250"/>
<sequence>MQAKEINYDKVKRAVIDPMVNYFGMRMLSDDQIKAYVDDLGRFSEQALDAAWREVRLSCKTRPTIAHFMEHLKAERQSSTVISNPQDRKEYFCHANTALAERLMRSPIGQMALERGVGLSIWIGAWRDGKANYTEADIRKAVAAREDTVAQLGEFKRKDWPLFQALLSAFEAMDARERQLQARFAGAA</sequence>
<name>A0A518H258_9BACT</name>
<dbReference type="Proteomes" id="UP000317835">
    <property type="component" value="Chromosome"/>
</dbReference>
<accession>A0A518H258</accession>
<reference evidence="1 2" key="1">
    <citation type="submission" date="2019-02" db="EMBL/GenBank/DDBJ databases">
        <title>Deep-cultivation of Planctomycetes and their phenomic and genomic characterization uncovers novel biology.</title>
        <authorList>
            <person name="Wiegand S."/>
            <person name="Jogler M."/>
            <person name="Boedeker C."/>
            <person name="Pinto D."/>
            <person name="Vollmers J."/>
            <person name="Rivas-Marin E."/>
            <person name="Kohn T."/>
            <person name="Peeters S.H."/>
            <person name="Heuer A."/>
            <person name="Rast P."/>
            <person name="Oberbeckmann S."/>
            <person name="Bunk B."/>
            <person name="Jeske O."/>
            <person name="Meyerdierks A."/>
            <person name="Storesund J.E."/>
            <person name="Kallscheuer N."/>
            <person name="Luecker S."/>
            <person name="Lage O.M."/>
            <person name="Pohl T."/>
            <person name="Merkel B.J."/>
            <person name="Hornburger P."/>
            <person name="Mueller R.-W."/>
            <person name="Bruemmer F."/>
            <person name="Labrenz M."/>
            <person name="Spormann A.M."/>
            <person name="Op den Camp H."/>
            <person name="Overmann J."/>
            <person name="Amann R."/>
            <person name="Jetten M.S.M."/>
            <person name="Mascher T."/>
            <person name="Medema M.H."/>
            <person name="Devos D.P."/>
            <person name="Kaster A.-K."/>
            <person name="Ovreas L."/>
            <person name="Rohde M."/>
            <person name="Galperin M.Y."/>
            <person name="Jogler C."/>
        </authorList>
    </citation>
    <scope>NUCLEOTIDE SEQUENCE [LARGE SCALE GENOMIC DNA]</scope>
    <source>
        <strain evidence="1 2">ElP</strain>
    </source>
</reference>